<organism evidence="1 2">
    <name type="scientific">Babesia ovata</name>
    <dbReference type="NCBI Taxonomy" id="189622"/>
    <lineage>
        <taxon>Eukaryota</taxon>
        <taxon>Sar</taxon>
        <taxon>Alveolata</taxon>
        <taxon>Apicomplexa</taxon>
        <taxon>Aconoidasida</taxon>
        <taxon>Piroplasmida</taxon>
        <taxon>Babesiidae</taxon>
        <taxon>Babesia</taxon>
    </lineage>
</organism>
<dbReference type="AlphaFoldDB" id="A0A2H6KB01"/>
<keyword evidence="1" id="KW-0413">Isomerase</keyword>
<dbReference type="RefSeq" id="XP_028866410.1">
    <property type="nucleotide sequence ID" value="XM_029010577.1"/>
</dbReference>
<comment type="caution">
    <text evidence="1">The sequence shown here is derived from an EMBL/GenBank/DDBJ whole genome shotgun (WGS) entry which is preliminary data.</text>
</comment>
<sequence length="107" mass="11578">MTALADMLGVNGLRARVDQTDGITVGAPHVAEMTQRTAEVVLAVLSVFVHVRQAVRVEHVGQPHPRHHQLHGVGAVEAVQAVDAEHATLRVLDNTLADGHVVLHRHY</sequence>
<name>A0A2H6KB01_9APIC</name>
<keyword evidence="2" id="KW-1185">Reference proteome</keyword>
<dbReference type="Proteomes" id="UP000236319">
    <property type="component" value="Unassembled WGS sequence"/>
</dbReference>
<dbReference type="VEuPathDB" id="PiroplasmaDB:BOVATA_016600"/>
<dbReference type="GeneID" id="39873937"/>
<accession>A0A2H6KB01</accession>
<dbReference type="GO" id="GO:0016853">
    <property type="term" value="F:isomerase activity"/>
    <property type="evidence" value="ECO:0007669"/>
    <property type="project" value="UniProtKB-KW"/>
</dbReference>
<proteinExistence type="predicted"/>
<dbReference type="EMBL" id="BDSA01000002">
    <property type="protein sequence ID" value="GBE60167.1"/>
    <property type="molecule type" value="Genomic_DNA"/>
</dbReference>
<gene>
    <name evidence="1" type="ORF">BOVATA_016600</name>
</gene>
<reference evidence="1 2" key="1">
    <citation type="journal article" date="2017" name="BMC Genomics">
        <title>Whole-genome assembly of Babesia ovata and comparative genomics between closely related pathogens.</title>
        <authorList>
            <person name="Yamagishi J."/>
            <person name="Asada M."/>
            <person name="Hakimi H."/>
            <person name="Tanaka T.Q."/>
            <person name="Sugimoto C."/>
            <person name="Kawazu S."/>
        </authorList>
    </citation>
    <scope>NUCLEOTIDE SEQUENCE [LARGE SCALE GENOMIC DNA]</scope>
    <source>
        <strain evidence="1 2">Miyake</strain>
    </source>
</reference>
<evidence type="ECO:0000313" key="2">
    <source>
        <dbReference type="Proteomes" id="UP000236319"/>
    </source>
</evidence>
<protein>
    <submittedName>
        <fullName evidence="1">DNA topoisomerase IV subunit A, putative</fullName>
    </submittedName>
</protein>
<evidence type="ECO:0000313" key="1">
    <source>
        <dbReference type="EMBL" id="GBE60167.1"/>
    </source>
</evidence>